<dbReference type="AlphaFoldDB" id="A0A917GPM3"/>
<accession>A0A917GPM3</accession>
<proteinExistence type="predicted"/>
<keyword evidence="2" id="KW-1185">Reference proteome</keyword>
<dbReference type="Proteomes" id="UP000625976">
    <property type="component" value="Unassembled WGS sequence"/>
</dbReference>
<comment type="caution">
    <text evidence="1">The sequence shown here is derived from an EMBL/GenBank/DDBJ whole genome shotgun (WGS) entry which is preliminary data.</text>
</comment>
<reference evidence="1" key="1">
    <citation type="journal article" date="2014" name="Int. J. Syst. Evol. Microbiol.">
        <title>Complete genome sequence of Corynebacterium casei LMG S-19264T (=DSM 44701T), isolated from a smear-ripened cheese.</title>
        <authorList>
            <consortium name="US DOE Joint Genome Institute (JGI-PGF)"/>
            <person name="Walter F."/>
            <person name="Albersmeier A."/>
            <person name="Kalinowski J."/>
            <person name="Ruckert C."/>
        </authorList>
    </citation>
    <scope>NUCLEOTIDE SEQUENCE</scope>
    <source>
        <strain evidence="1">CGMCC 1.12751</strain>
    </source>
</reference>
<name>A0A917GPM3_9FLAO</name>
<evidence type="ECO:0000313" key="2">
    <source>
        <dbReference type="Proteomes" id="UP000625976"/>
    </source>
</evidence>
<organism evidence="1 2">
    <name type="scientific">Bizionia arctica</name>
    <dbReference type="NCBI Taxonomy" id="1495645"/>
    <lineage>
        <taxon>Bacteria</taxon>
        <taxon>Pseudomonadati</taxon>
        <taxon>Bacteroidota</taxon>
        <taxon>Flavobacteriia</taxon>
        <taxon>Flavobacteriales</taxon>
        <taxon>Flavobacteriaceae</taxon>
        <taxon>Bizionia</taxon>
    </lineage>
</organism>
<protein>
    <submittedName>
        <fullName evidence="1">Uncharacterized protein</fullName>
    </submittedName>
</protein>
<reference evidence="1" key="2">
    <citation type="submission" date="2020-09" db="EMBL/GenBank/DDBJ databases">
        <authorList>
            <person name="Sun Q."/>
            <person name="Zhou Y."/>
        </authorList>
    </citation>
    <scope>NUCLEOTIDE SEQUENCE</scope>
    <source>
        <strain evidence="1">CGMCC 1.12751</strain>
    </source>
</reference>
<evidence type="ECO:0000313" key="1">
    <source>
        <dbReference type="EMBL" id="GGG52916.1"/>
    </source>
</evidence>
<sequence>MSIHVHPNILEIMAKVKSLFNVEGTLGEVTFYKDQDGYKIRTKNGVSKERIMNDPAYARTRENLAEFANAATSGKMLRRSIVSLMNDAKDNRVSSRLMQVMSRVKNEDLISARGERNVATGILTTLGMAWLRGFNFNRKAILDSVLQASYVLNPATGEVVIDDLVPIQQLDIPEGATHVTLSSGFLNLDFNTGVKDLQGSNLVNLPIDATISTVNLTPVGVPVGVGQNFYFLKVAFFQQVNAVQYPLNNGAFNALQIIEVV</sequence>
<dbReference type="EMBL" id="BMFQ01000003">
    <property type="protein sequence ID" value="GGG52916.1"/>
    <property type="molecule type" value="Genomic_DNA"/>
</dbReference>
<gene>
    <name evidence="1" type="ORF">GCM10010976_24990</name>
</gene>